<evidence type="ECO:0000313" key="1">
    <source>
        <dbReference type="EMBL" id="PQM45255.1"/>
    </source>
</evidence>
<evidence type="ECO:0000313" key="2">
    <source>
        <dbReference type="Proteomes" id="UP000238296"/>
    </source>
</evidence>
<dbReference type="AlphaFoldDB" id="A0A2S8BF55"/>
<name>A0A2S8BF55_9MYCO</name>
<proteinExistence type="predicted"/>
<dbReference type="EMBL" id="PPEA01000657">
    <property type="protein sequence ID" value="PQM45255.1"/>
    <property type="molecule type" value="Genomic_DNA"/>
</dbReference>
<dbReference type="Proteomes" id="UP000238296">
    <property type="component" value="Unassembled WGS sequence"/>
</dbReference>
<comment type="caution">
    <text evidence="1">The sequence shown here is derived from an EMBL/GenBank/DDBJ whole genome shotgun (WGS) entry which is preliminary data.</text>
</comment>
<gene>
    <name evidence="1" type="ORF">C1Y40_04579</name>
</gene>
<reference evidence="1 2" key="1">
    <citation type="journal article" date="2017" name="Int. J. Syst. Evol. Microbiol.">
        <title>Mycobacterium talmoniae sp. nov., a slowly growing mycobacterium isolated from human respiratory samples.</title>
        <authorList>
            <person name="Davidson R.M."/>
            <person name="DeGroote M.A."/>
            <person name="Marola J.L."/>
            <person name="Buss S."/>
            <person name="Jones V."/>
            <person name="McNeil M.R."/>
            <person name="Freifeld A.G."/>
            <person name="Elaine Epperson L."/>
            <person name="Hasan N.A."/>
            <person name="Jackson M."/>
            <person name="Iwen P.C."/>
            <person name="Salfinger M."/>
            <person name="Strong M."/>
        </authorList>
    </citation>
    <scope>NUCLEOTIDE SEQUENCE [LARGE SCALE GENOMIC DNA]</scope>
    <source>
        <strain evidence="1 2">ATCC BAA-2683</strain>
    </source>
</reference>
<accession>A0A2S8BF55</accession>
<organism evidence="1 2">
    <name type="scientific">Mycobacterium talmoniae</name>
    <dbReference type="NCBI Taxonomy" id="1858794"/>
    <lineage>
        <taxon>Bacteria</taxon>
        <taxon>Bacillati</taxon>
        <taxon>Actinomycetota</taxon>
        <taxon>Actinomycetes</taxon>
        <taxon>Mycobacteriales</taxon>
        <taxon>Mycobacteriaceae</taxon>
        <taxon>Mycobacterium</taxon>
    </lineage>
</organism>
<protein>
    <submittedName>
        <fullName evidence="1">Uncharacterized protein</fullName>
    </submittedName>
</protein>
<sequence length="63" mass="6671">MDLSLDEPPSVFDSHGDTYAAISRTSPFNRDYDRPTILALAGDIAGDGSSSWDVQQVGSPPSS</sequence>